<name>A0A4R3YPR1_9FIRM</name>
<dbReference type="GO" id="GO:0007165">
    <property type="term" value="P:signal transduction"/>
    <property type="evidence" value="ECO:0007669"/>
    <property type="project" value="InterPro"/>
</dbReference>
<accession>A0A4R3YPR1</accession>
<protein>
    <submittedName>
        <fullName evidence="2">CheW-like protein</fullName>
    </submittedName>
</protein>
<dbReference type="RefSeq" id="WP_066443966.1">
    <property type="nucleotide sequence ID" value="NZ_JADMQS010000043.1"/>
</dbReference>
<dbReference type="SUPFAM" id="SSF50341">
    <property type="entry name" value="CheW-like"/>
    <property type="match status" value="1"/>
</dbReference>
<dbReference type="Proteomes" id="UP000295515">
    <property type="component" value="Unassembled WGS sequence"/>
</dbReference>
<dbReference type="GeneID" id="98916316"/>
<evidence type="ECO:0000313" key="3">
    <source>
        <dbReference type="Proteomes" id="UP000295515"/>
    </source>
</evidence>
<dbReference type="Pfam" id="PF01584">
    <property type="entry name" value="CheW"/>
    <property type="match status" value="1"/>
</dbReference>
<reference evidence="2 3" key="1">
    <citation type="submission" date="2019-03" db="EMBL/GenBank/DDBJ databases">
        <title>Genomic Encyclopedia of Type Strains, Phase IV (KMG-IV): sequencing the most valuable type-strain genomes for metagenomic binning, comparative biology and taxonomic classification.</title>
        <authorList>
            <person name="Goeker M."/>
        </authorList>
    </citation>
    <scope>NUCLEOTIDE SEQUENCE [LARGE SCALE GENOMIC DNA]</scope>
    <source>
        <strain evidence="2 3">DSM 29487</strain>
    </source>
</reference>
<evidence type="ECO:0000313" key="2">
    <source>
        <dbReference type="EMBL" id="TCV93578.1"/>
    </source>
</evidence>
<gene>
    <name evidence="2" type="ORF">EDD60_12312</name>
</gene>
<keyword evidence="3" id="KW-1185">Reference proteome</keyword>
<sequence length="121" mass="13724">MSYYVVVESSQVLFLLPLTIVDMIVDCDSLEDQKVIDLSSLFHNEQTQGSYAILIKDQQLALVVDKVEDVLEVSQEKIIPFNHIVLKKKIPFVQGVISHHEQLCFVLLESVLDVLIKNKDG</sequence>
<dbReference type="EMBL" id="SMCQ01000023">
    <property type="protein sequence ID" value="TCV93578.1"/>
    <property type="molecule type" value="Genomic_DNA"/>
</dbReference>
<comment type="caution">
    <text evidence="2">The sequence shown here is derived from an EMBL/GenBank/DDBJ whole genome shotgun (WGS) entry which is preliminary data.</text>
</comment>
<dbReference type="Gene3D" id="2.30.30.40">
    <property type="entry name" value="SH3 Domains"/>
    <property type="match status" value="1"/>
</dbReference>
<feature type="domain" description="CheW-like" evidence="1">
    <location>
        <begin position="35"/>
        <end position="107"/>
    </location>
</feature>
<dbReference type="AlphaFoldDB" id="A0A4R3YPR1"/>
<organism evidence="2 3">
    <name type="scientific">Longibaculum muris</name>
    <dbReference type="NCBI Taxonomy" id="1796628"/>
    <lineage>
        <taxon>Bacteria</taxon>
        <taxon>Bacillati</taxon>
        <taxon>Bacillota</taxon>
        <taxon>Erysipelotrichia</taxon>
        <taxon>Erysipelotrichales</taxon>
        <taxon>Coprobacillaceae</taxon>
        <taxon>Longibaculum</taxon>
    </lineage>
</organism>
<dbReference type="InterPro" id="IPR036061">
    <property type="entry name" value="CheW-like_dom_sf"/>
</dbReference>
<evidence type="ECO:0000259" key="1">
    <source>
        <dbReference type="Pfam" id="PF01584"/>
    </source>
</evidence>
<proteinExistence type="predicted"/>
<dbReference type="GO" id="GO:0006935">
    <property type="term" value="P:chemotaxis"/>
    <property type="evidence" value="ECO:0007669"/>
    <property type="project" value="InterPro"/>
</dbReference>
<dbReference type="InterPro" id="IPR002545">
    <property type="entry name" value="CheW-lke_dom"/>
</dbReference>